<organism evidence="2 3">
    <name type="scientific">Solanum commersonii</name>
    <name type="common">Commerson's wild potato</name>
    <name type="synonym">Commerson's nightshade</name>
    <dbReference type="NCBI Taxonomy" id="4109"/>
    <lineage>
        <taxon>Eukaryota</taxon>
        <taxon>Viridiplantae</taxon>
        <taxon>Streptophyta</taxon>
        <taxon>Embryophyta</taxon>
        <taxon>Tracheophyta</taxon>
        <taxon>Spermatophyta</taxon>
        <taxon>Magnoliopsida</taxon>
        <taxon>eudicotyledons</taxon>
        <taxon>Gunneridae</taxon>
        <taxon>Pentapetalae</taxon>
        <taxon>asterids</taxon>
        <taxon>lamiids</taxon>
        <taxon>Solanales</taxon>
        <taxon>Solanaceae</taxon>
        <taxon>Solanoideae</taxon>
        <taxon>Solaneae</taxon>
        <taxon>Solanum</taxon>
    </lineage>
</organism>
<name>A0A9J6B3E1_SOLCO</name>
<evidence type="ECO:0000313" key="2">
    <source>
        <dbReference type="EMBL" id="KAG5631098.1"/>
    </source>
</evidence>
<dbReference type="AlphaFoldDB" id="A0A9J6B3E1"/>
<gene>
    <name evidence="2" type="ORF">H5410_002815</name>
</gene>
<reference evidence="2 3" key="1">
    <citation type="submission" date="2020-09" db="EMBL/GenBank/DDBJ databases">
        <title>De no assembly of potato wild relative species, Solanum commersonii.</title>
        <authorList>
            <person name="Cho K."/>
        </authorList>
    </citation>
    <scope>NUCLEOTIDE SEQUENCE [LARGE SCALE GENOMIC DNA]</scope>
    <source>
        <strain evidence="2">LZ3.2</strain>
        <tissue evidence="2">Leaf</tissue>
    </source>
</reference>
<dbReference type="EMBL" id="JACXVP010000001">
    <property type="protein sequence ID" value="KAG5631098.1"/>
    <property type="molecule type" value="Genomic_DNA"/>
</dbReference>
<accession>A0A9J6B3E1</accession>
<feature type="signal peptide" evidence="1">
    <location>
        <begin position="1"/>
        <end position="22"/>
    </location>
</feature>
<dbReference type="Proteomes" id="UP000824120">
    <property type="component" value="Chromosome 1"/>
</dbReference>
<feature type="chain" id="PRO_5039954476" evidence="1">
    <location>
        <begin position="23"/>
        <end position="141"/>
    </location>
</feature>
<protein>
    <submittedName>
        <fullName evidence="2">Uncharacterized protein</fullName>
    </submittedName>
</protein>
<keyword evidence="1" id="KW-0732">Signal</keyword>
<sequence>MHSVIRPLVCFIAFQLFPSAFLRSELLGNIVLLRGIHTGTLGEVKASRRLGEPIRGSSGLLFFVFSAVFDTQDSIMNVHNKAQITPARISFTLKDSRCDTPLSKILKLTILASNASSSSKKEIKFPHTKNESIFTHNILII</sequence>
<keyword evidence="3" id="KW-1185">Reference proteome</keyword>
<proteinExistence type="predicted"/>
<evidence type="ECO:0000313" key="3">
    <source>
        <dbReference type="Proteomes" id="UP000824120"/>
    </source>
</evidence>
<evidence type="ECO:0000256" key="1">
    <source>
        <dbReference type="SAM" id="SignalP"/>
    </source>
</evidence>
<comment type="caution">
    <text evidence="2">The sequence shown here is derived from an EMBL/GenBank/DDBJ whole genome shotgun (WGS) entry which is preliminary data.</text>
</comment>